<evidence type="ECO:0000313" key="3">
    <source>
        <dbReference type="Proteomes" id="UP000242662"/>
    </source>
</evidence>
<dbReference type="AlphaFoldDB" id="A0A1G6JLC3"/>
<name>A0A1G6JLC3_9BACI</name>
<protein>
    <submittedName>
        <fullName evidence="2">Uncharacterized protein YrrD, contains PRC-barrel domain</fullName>
    </submittedName>
</protein>
<accession>A0A1G6JLC3</accession>
<dbReference type="STRING" id="1464122.SAMN05421737_10626"/>
<dbReference type="Pfam" id="PF05239">
    <property type="entry name" value="PRC"/>
    <property type="match status" value="1"/>
</dbReference>
<dbReference type="InterPro" id="IPR027275">
    <property type="entry name" value="PRC-brl_dom"/>
</dbReference>
<dbReference type="RefSeq" id="WP_245701154.1">
    <property type="nucleotide sequence ID" value="NZ_FMYM01000006.1"/>
</dbReference>
<organism evidence="2 3">
    <name type="scientific">Shouchella lonarensis</name>
    <dbReference type="NCBI Taxonomy" id="1464122"/>
    <lineage>
        <taxon>Bacteria</taxon>
        <taxon>Bacillati</taxon>
        <taxon>Bacillota</taxon>
        <taxon>Bacilli</taxon>
        <taxon>Bacillales</taxon>
        <taxon>Bacillaceae</taxon>
        <taxon>Shouchella</taxon>
    </lineage>
</organism>
<proteinExistence type="predicted"/>
<dbReference type="Proteomes" id="UP000242662">
    <property type="component" value="Unassembled WGS sequence"/>
</dbReference>
<gene>
    <name evidence="2" type="ORF">SAMN05421737_10626</name>
</gene>
<feature type="domain" description="PRC-barrel" evidence="1">
    <location>
        <begin position="90"/>
        <end position="136"/>
    </location>
</feature>
<keyword evidence="3" id="KW-1185">Reference proteome</keyword>
<dbReference type="SUPFAM" id="SSF50346">
    <property type="entry name" value="PRC-barrel domain"/>
    <property type="match status" value="1"/>
</dbReference>
<dbReference type="InterPro" id="IPR011033">
    <property type="entry name" value="PRC_barrel-like_sf"/>
</dbReference>
<evidence type="ECO:0000313" key="2">
    <source>
        <dbReference type="EMBL" id="SDC19549.1"/>
    </source>
</evidence>
<evidence type="ECO:0000259" key="1">
    <source>
        <dbReference type="Pfam" id="PF05239"/>
    </source>
</evidence>
<dbReference type="Gene3D" id="2.30.30.240">
    <property type="entry name" value="PRC-barrel domain"/>
    <property type="match status" value="1"/>
</dbReference>
<dbReference type="EMBL" id="FMYM01000006">
    <property type="protein sequence ID" value="SDC19549.1"/>
    <property type="molecule type" value="Genomic_DNA"/>
</dbReference>
<sequence length="156" mass="17333">MRTVQAFVGLPVIERATGIEKGRVIDGLLFESRIIGFLVQKRRLFSHTHFLSVDAVTSAGSEAMMIEHACALEPVSHKHKQCYSIVTGKRRFRGKPLLSSEGETLGLVEDVYFDVELGTIEGYEVTDGWLSDITEGRKIVRGKDLVISKDRAVLSL</sequence>
<reference evidence="3" key="1">
    <citation type="submission" date="2016-09" db="EMBL/GenBank/DDBJ databases">
        <authorList>
            <person name="Varghese N."/>
            <person name="Submissions S."/>
        </authorList>
    </citation>
    <scope>NUCLEOTIDE SEQUENCE [LARGE SCALE GENOMIC DNA]</scope>
    <source>
        <strain evidence="3">25nlg</strain>
    </source>
</reference>